<proteinExistence type="predicted"/>
<dbReference type="AlphaFoldDB" id="V5TWA1"/>
<dbReference type="Gene3D" id="6.10.140.1630">
    <property type="match status" value="1"/>
</dbReference>
<evidence type="ECO:0000256" key="2">
    <source>
        <dbReference type="ARBA" id="ARBA00022581"/>
    </source>
</evidence>
<accession>V5TWA1</accession>
<dbReference type="Proteomes" id="UP000018545">
    <property type="component" value="Chromosome"/>
</dbReference>
<dbReference type="RefSeq" id="WP_023898298.1">
    <property type="nucleotide sequence ID" value="NC_023032.1"/>
</dbReference>
<sequence>MTKRAMSTGGYPIEVMTPGDTVTIPAATTTTIGGVKKMTTQANSTATDVAGVVTDLNALISKLKTAGMM</sequence>
<dbReference type="KEGG" id="csi:P262_01688"/>
<evidence type="ECO:0000313" key="3">
    <source>
        <dbReference type="EMBL" id="AHB69566.1"/>
    </source>
</evidence>
<gene>
    <name evidence="3" type="ORF">P262_01688</name>
</gene>
<dbReference type="HOGENOM" id="CLU_2768872_0_0_6"/>
<dbReference type="InterPro" id="IPR022741">
    <property type="entry name" value="Phage_B103_Gp8"/>
</dbReference>
<evidence type="ECO:0000256" key="1">
    <source>
        <dbReference type="ARBA" id="ARBA00004328"/>
    </source>
</evidence>
<keyword evidence="2" id="KW-0945">Host-virus interaction</keyword>
<evidence type="ECO:0008006" key="5">
    <source>
        <dbReference type="Google" id="ProtNLM"/>
    </source>
</evidence>
<dbReference type="EMBL" id="CP006731">
    <property type="protein sequence ID" value="AHB69566.1"/>
    <property type="molecule type" value="Genomic_DNA"/>
</dbReference>
<evidence type="ECO:0000313" key="4">
    <source>
        <dbReference type="Proteomes" id="UP000018545"/>
    </source>
</evidence>
<name>V5TWA1_9ENTR</name>
<dbReference type="Pfam" id="PF11133">
    <property type="entry name" value="Phage_head_fibr"/>
    <property type="match status" value="1"/>
</dbReference>
<protein>
    <recommendedName>
        <fullName evidence="5">Head fiber protein</fullName>
    </recommendedName>
</protein>
<dbReference type="PATRIC" id="fig|1401659.3.peg.1198"/>
<organism evidence="3 4">
    <name type="scientific">Cronobacter malonaticus</name>
    <dbReference type="NCBI Taxonomy" id="413503"/>
    <lineage>
        <taxon>Bacteria</taxon>
        <taxon>Pseudomonadati</taxon>
        <taxon>Pseudomonadota</taxon>
        <taxon>Gammaproteobacteria</taxon>
        <taxon>Enterobacterales</taxon>
        <taxon>Enterobacteriaceae</taxon>
        <taxon>Cronobacter</taxon>
    </lineage>
</organism>
<reference evidence="3 4" key="1">
    <citation type="journal article" date="2014" name="Genome Announc.">
        <title>Complete Genome Sequence of Cronobacter sakazakii Strain CMCC 45402.</title>
        <authorList>
            <person name="Zhao Z."/>
            <person name="Wang L."/>
            <person name="Wang B."/>
            <person name="Liang H."/>
            <person name="Ye Q."/>
            <person name="Zeng M."/>
        </authorList>
    </citation>
    <scope>NUCLEOTIDE SEQUENCE [LARGE SCALE GENOMIC DNA]</scope>
    <source>
        <strain evidence="4">45402</strain>
    </source>
</reference>
<comment type="subcellular location">
    <subcellularLocation>
        <location evidence="1">Virion</location>
    </subcellularLocation>
</comment>